<accession>A0A3S5E2V0</accession>
<dbReference type="Proteomes" id="UP000279227">
    <property type="component" value="Chromosome"/>
</dbReference>
<evidence type="ECO:0000313" key="3">
    <source>
        <dbReference type="Proteomes" id="UP000279227"/>
    </source>
</evidence>
<feature type="domain" description="DUF6876" evidence="1">
    <location>
        <begin position="9"/>
        <end position="119"/>
    </location>
</feature>
<gene>
    <name evidence="2" type="ORF">NCTC11432_02215</name>
</gene>
<organism evidence="2 3">
    <name type="scientific">Chryseobacterium gleum</name>
    <name type="common">Flavobacterium gleum</name>
    <dbReference type="NCBI Taxonomy" id="250"/>
    <lineage>
        <taxon>Bacteria</taxon>
        <taxon>Pseudomonadati</taxon>
        <taxon>Bacteroidota</taxon>
        <taxon>Flavobacteriia</taxon>
        <taxon>Flavobacteriales</taxon>
        <taxon>Weeksellaceae</taxon>
        <taxon>Chryseobacterium group</taxon>
        <taxon>Chryseobacterium</taxon>
    </lineage>
</organism>
<sequence>MKNPKISANDFYNQFTGTEQYYSYIFGILLTDGVKNVAYEEECYWFLDCIASYQTSQKFQSEDFQVWTIKRIKDEQFSLSASDGNENQLMSAIIPFSDFFFEEFTIWKEGNVLLLPSEH</sequence>
<evidence type="ECO:0000259" key="1">
    <source>
        <dbReference type="Pfam" id="PF21781"/>
    </source>
</evidence>
<dbReference type="RefSeq" id="WP_002977293.1">
    <property type="nucleotide sequence ID" value="NZ_CP068486.1"/>
</dbReference>
<dbReference type="GeneID" id="93020683"/>
<dbReference type="AlphaFoldDB" id="A0A3S5E2V0"/>
<dbReference type="InterPro" id="IPR049241">
    <property type="entry name" value="DUF6876"/>
</dbReference>
<dbReference type="Pfam" id="PF21781">
    <property type="entry name" value="DUF6876"/>
    <property type="match status" value="1"/>
</dbReference>
<reference evidence="2 3" key="1">
    <citation type="submission" date="2018-12" db="EMBL/GenBank/DDBJ databases">
        <authorList>
            <consortium name="Pathogen Informatics"/>
        </authorList>
    </citation>
    <scope>NUCLEOTIDE SEQUENCE [LARGE SCALE GENOMIC DNA]</scope>
    <source>
        <strain evidence="2 3">NCTC11432</strain>
    </source>
</reference>
<evidence type="ECO:0000313" key="2">
    <source>
        <dbReference type="EMBL" id="VEE07572.1"/>
    </source>
</evidence>
<proteinExistence type="predicted"/>
<dbReference type="STRING" id="525257.HMPREF0204_12237"/>
<dbReference type="KEGG" id="cgle:NCTC11432_02215"/>
<name>A0A3S5E2V0_CHRGE</name>
<dbReference type="OrthoDB" id="1255124at2"/>
<protein>
    <recommendedName>
        <fullName evidence="1">DUF6876 domain-containing protein</fullName>
    </recommendedName>
</protein>
<dbReference type="EMBL" id="LR134289">
    <property type="protein sequence ID" value="VEE07572.1"/>
    <property type="molecule type" value="Genomic_DNA"/>
</dbReference>